<dbReference type="AlphaFoldDB" id="A0A0V8JI98"/>
<feature type="domain" description="DUF4183" evidence="1">
    <location>
        <begin position="47"/>
        <end position="118"/>
    </location>
</feature>
<dbReference type="EMBL" id="LNQP01000068">
    <property type="protein sequence ID" value="KSU86753.1"/>
    <property type="molecule type" value="Genomic_DNA"/>
</dbReference>
<sequence length="124" mass="13888">MKKNNKNSHSIRAKQVTDWTTRSIKLSTKFSLPPLKIAKTNIGYYYARADGQQRIFTNKDQLPGYGNSGILSPDSVSYTNLFVNGMLQPPAIYKVDEGILELLSTDVPSENTLISLQFITIYLA</sequence>
<protein>
    <recommendedName>
        <fullName evidence="1">DUF4183 domain-containing protein</fullName>
    </recommendedName>
</protein>
<dbReference type="InterPro" id="IPR025237">
    <property type="entry name" value="DUF4183"/>
</dbReference>
<proteinExistence type="predicted"/>
<name>A0A0V8JI98_9BACI</name>
<evidence type="ECO:0000259" key="1">
    <source>
        <dbReference type="Pfam" id="PF13799"/>
    </source>
</evidence>
<gene>
    <name evidence="2" type="ORF">AS180_16910</name>
</gene>
<keyword evidence="3" id="KW-1185">Reference proteome</keyword>
<evidence type="ECO:0000313" key="3">
    <source>
        <dbReference type="Proteomes" id="UP000053681"/>
    </source>
</evidence>
<accession>A0A0V8JI98</accession>
<dbReference type="RefSeq" id="WP_025908199.1">
    <property type="nucleotide sequence ID" value="NZ_KQ758683.1"/>
</dbReference>
<dbReference type="Proteomes" id="UP000053681">
    <property type="component" value="Unassembled WGS sequence"/>
</dbReference>
<evidence type="ECO:0000313" key="2">
    <source>
        <dbReference type="EMBL" id="KSU86753.1"/>
    </source>
</evidence>
<dbReference type="Pfam" id="PF13799">
    <property type="entry name" value="DUF4183"/>
    <property type="match status" value="1"/>
</dbReference>
<reference evidence="2 3" key="1">
    <citation type="submission" date="2015-11" db="EMBL/GenBank/DDBJ databases">
        <title>Bacillus caseinolyticus sp nov.</title>
        <authorList>
            <person name="Dastager S.G."/>
            <person name="Mawlankar R."/>
        </authorList>
    </citation>
    <scope>NUCLEOTIDE SEQUENCE [LARGE SCALE GENOMIC DNA]</scope>
    <source>
        <strain evidence="2 3">SGD-V-76</strain>
    </source>
</reference>
<comment type="caution">
    <text evidence="2">The sequence shown here is derived from an EMBL/GenBank/DDBJ whole genome shotgun (WGS) entry which is preliminary data.</text>
</comment>
<organism evidence="2 3">
    <name type="scientific">Priestia veravalensis</name>
    <dbReference type="NCBI Taxonomy" id="1414648"/>
    <lineage>
        <taxon>Bacteria</taxon>
        <taxon>Bacillati</taxon>
        <taxon>Bacillota</taxon>
        <taxon>Bacilli</taxon>
        <taxon>Bacillales</taxon>
        <taxon>Bacillaceae</taxon>
        <taxon>Priestia</taxon>
    </lineage>
</organism>